<dbReference type="PANTHER" id="PTHR18964:SF149">
    <property type="entry name" value="BIFUNCTIONAL UDP-N-ACETYLGLUCOSAMINE 2-EPIMERASE_N-ACETYLMANNOSAMINE KINASE"/>
    <property type="match status" value="1"/>
</dbReference>
<dbReference type="InterPro" id="IPR018335">
    <property type="entry name" value="Tscrpt_reg_HTH_Crp-type_CS"/>
</dbReference>
<keyword evidence="4" id="KW-1185">Reference proteome</keyword>
<comment type="similarity">
    <text evidence="1">Belongs to the ROK (NagC/XylR) family.</text>
</comment>
<name>A0ABX8SNQ0_9ACTN</name>
<sequence length="415" mass="43296">MSTTSWWRRHHDRATQEDLMTPNTQAGMTQAFVRSTNLALVLDRITRESGSVSRADIAAALGMTRSTVSRLVDDLVLGRLVVEGEAIGGLRGRPAVPLSLSAGTVVSLGLEVNLDRIVATVVDLSGATLGVAKEAIDALDLGFEATMAIATRLAERLLGQAPDEARLAGAVLAVPALVAKDGRRVVRAPNLGWDGLDPSSRWDVTFRGEPVPLRVANDVDCSSLTLIQESPDASFLYLTGEVGIGSAVSMDGQLLSGRHGWASELGHMCVEPGGAVCGCGADGCLETVVGRPALLAASRQKDLDALCIALDAGDERALVAIDEAAKALGIAVGGALNLLDLTTVNLGGHLGVLGEWLNPLLAAELDRRVLWSTYSEIELASVSQAPLRAAMGAGLAALAHVHADPAAWVEPLLER</sequence>
<dbReference type="Proteomes" id="UP000824504">
    <property type="component" value="Chromosome"/>
</dbReference>
<dbReference type="RefSeq" id="WP_219082084.1">
    <property type="nucleotide sequence ID" value="NZ_CP079216.1"/>
</dbReference>
<dbReference type="PROSITE" id="PS00042">
    <property type="entry name" value="HTH_CRP_1"/>
    <property type="match status" value="1"/>
</dbReference>
<dbReference type="EMBL" id="CP079216">
    <property type="protein sequence ID" value="QXT62834.1"/>
    <property type="molecule type" value="Genomic_DNA"/>
</dbReference>
<dbReference type="Pfam" id="PF12802">
    <property type="entry name" value="MarR_2"/>
    <property type="match status" value="1"/>
</dbReference>
<gene>
    <name evidence="3" type="ORF">KDB89_14090</name>
</gene>
<accession>A0ABX8SNQ0</accession>
<dbReference type="InterPro" id="IPR000600">
    <property type="entry name" value="ROK"/>
</dbReference>
<evidence type="ECO:0000313" key="3">
    <source>
        <dbReference type="EMBL" id="QXT62834.1"/>
    </source>
</evidence>
<organism evidence="3 4">
    <name type="scientific">Tessaracoccus palaemonis</name>
    <dbReference type="NCBI Taxonomy" id="2829499"/>
    <lineage>
        <taxon>Bacteria</taxon>
        <taxon>Bacillati</taxon>
        <taxon>Actinomycetota</taxon>
        <taxon>Actinomycetes</taxon>
        <taxon>Propionibacteriales</taxon>
        <taxon>Propionibacteriaceae</taxon>
        <taxon>Tessaracoccus</taxon>
    </lineage>
</organism>
<dbReference type="Pfam" id="PF00480">
    <property type="entry name" value="ROK"/>
    <property type="match status" value="1"/>
</dbReference>
<evidence type="ECO:0000256" key="1">
    <source>
        <dbReference type="ARBA" id="ARBA00006479"/>
    </source>
</evidence>
<dbReference type="InterPro" id="IPR000835">
    <property type="entry name" value="HTH_MarR-typ"/>
</dbReference>
<proteinExistence type="inferred from homology"/>
<dbReference type="PANTHER" id="PTHR18964">
    <property type="entry name" value="ROK (REPRESSOR, ORF, KINASE) FAMILY"/>
    <property type="match status" value="1"/>
</dbReference>
<feature type="domain" description="HTH marR-type" evidence="2">
    <location>
        <begin position="40"/>
        <end position="85"/>
    </location>
</feature>
<protein>
    <submittedName>
        <fullName evidence="3">ROK family transcriptional regulator</fullName>
    </submittedName>
</protein>
<evidence type="ECO:0000313" key="4">
    <source>
        <dbReference type="Proteomes" id="UP000824504"/>
    </source>
</evidence>
<evidence type="ECO:0000259" key="2">
    <source>
        <dbReference type="Pfam" id="PF12802"/>
    </source>
</evidence>
<reference evidence="3 4" key="1">
    <citation type="submission" date="2021-07" db="EMBL/GenBank/DDBJ databases">
        <title>complete genome sequencing of Tessaracoccus sp.J1M15.</title>
        <authorList>
            <person name="Bae J.-W."/>
            <person name="Kim D.-y."/>
        </authorList>
    </citation>
    <scope>NUCLEOTIDE SEQUENCE [LARGE SCALE GENOMIC DNA]</scope>
    <source>
        <strain evidence="3 4">J1M15</strain>
    </source>
</reference>